<dbReference type="InterPro" id="IPR012454">
    <property type="entry name" value="DUF1659"/>
</dbReference>
<name>A0A4S2DJM0_9CLOT</name>
<dbReference type="EMBL" id="SRYR01000003">
    <property type="protein sequence ID" value="TGY42408.1"/>
    <property type="molecule type" value="Genomic_DNA"/>
</dbReference>
<feature type="domain" description="DUF1659" evidence="1">
    <location>
        <begin position="3"/>
        <end position="72"/>
    </location>
</feature>
<dbReference type="AlphaFoldDB" id="A0A4S2DJM0"/>
<accession>A0A4S2DJM0</accession>
<dbReference type="Pfam" id="PF07872">
    <property type="entry name" value="DUF1659"/>
    <property type="match status" value="1"/>
</dbReference>
<evidence type="ECO:0000313" key="3">
    <source>
        <dbReference type="Proteomes" id="UP000306888"/>
    </source>
</evidence>
<dbReference type="RefSeq" id="WP_136006705.1">
    <property type="nucleotide sequence ID" value="NZ_SRYR01000003.1"/>
</dbReference>
<organism evidence="2 3">
    <name type="scientific">Clostridium sartagoforme</name>
    <dbReference type="NCBI Taxonomy" id="84031"/>
    <lineage>
        <taxon>Bacteria</taxon>
        <taxon>Bacillati</taxon>
        <taxon>Bacillota</taxon>
        <taxon>Clostridia</taxon>
        <taxon>Eubacteriales</taxon>
        <taxon>Clostridiaceae</taxon>
        <taxon>Clostridium</taxon>
    </lineage>
</organism>
<dbReference type="Proteomes" id="UP000306888">
    <property type="component" value="Unassembled WGS sequence"/>
</dbReference>
<evidence type="ECO:0000313" key="2">
    <source>
        <dbReference type="EMBL" id="TGY42408.1"/>
    </source>
</evidence>
<gene>
    <name evidence="2" type="ORF">E5347_09315</name>
</gene>
<keyword evidence="3" id="KW-1185">Reference proteome</keyword>
<protein>
    <submittedName>
        <fullName evidence="2">DUF1659 domain-containing protein</fullName>
    </submittedName>
</protein>
<reference evidence="2 3" key="1">
    <citation type="submission" date="2019-04" db="EMBL/GenBank/DDBJ databases">
        <title>Microbes associate with the intestines of laboratory mice.</title>
        <authorList>
            <person name="Navarre W."/>
            <person name="Wong E."/>
            <person name="Huang K."/>
            <person name="Tropini C."/>
            <person name="Ng K."/>
            <person name="Yu B."/>
        </authorList>
    </citation>
    <scope>NUCLEOTIDE SEQUENCE [LARGE SCALE GENOMIC DNA]</scope>
    <source>
        <strain evidence="2 3">NM50_B9-20</strain>
    </source>
</reference>
<evidence type="ECO:0000259" key="1">
    <source>
        <dbReference type="Pfam" id="PF07872"/>
    </source>
</evidence>
<comment type="caution">
    <text evidence="2">The sequence shown here is derived from an EMBL/GenBank/DDBJ whole genome shotgun (WGS) entry which is preliminary data.</text>
</comment>
<dbReference type="OrthoDB" id="1955198at2"/>
<sequence>MAASSVLVENSLAVSYKVGVNSTGKDVFKGQNFKNISVSATDEDLLNLSDAIDDLLDYSVTTIKKEQSYVITRE</sequence>
<proteinExistence type="predicted"/>